<feature type="transmembrane region" description="Helical" evidence="11">
    <location>
        <begin position="161"/>
        <end position="180"/>
    </location>
</feature>
<feature type="domain" description="ABC transmembrane type-1" evidence="13">
    <location>
        <begin position="176"/>
        <end position="457"/>
    </location>
</feature>
<evidence type="ECO:0000256" key="11">
    <source>
        <dbReference type="SAM" id="Phobius"/>
    </source>
</evidence>
<dbReference type="CDD" id="cd03244">
    <property type="entry name" value="ABCC_MRP_domain2"/>
    <property type="match status" value="1"/>
</dbReference>
<dbReference type="FunFam" id="3.40.50.300:FF:002145">
    <property type="entry name" value="ABC transporter (MsbA subfamily)"/>
    <property type="match status" value="1"/>
</dbReference>
<dbReference type="CDD" id="cd18580">
    <property type="entry name" value="ABC_6TM_ABCC_D2"/>
    <property type="match status" value="1"/>
</dbReference>
<dbReference type="EMBL" id="QGMH01000019">
    <property type="protein sequence ID" value="TVY29331.1"/>
    <property type="molecule type" value="Genomic_DNA"/>
</dbReference>
<keyword evidence="7" id="KW-0067">ATP-binding</keyword>
<evidence type="ECO:0000259" key="13">
    <source>
        <dbReference type="PROSITE" id="PS50929"/>
    </source>
</evidence>
<evidence type="ECO:0000259" key="12">
    <source>
        <dbReference type="PROSITE" id="PS50893"/>
    </source>
</evidence>
<keyword evidence="4" id="KW-1003">Cell membrane</keyword>
<comment type="similarity">
    <text evidence="2">Belongs to the ABC transporter superfamily. ABCC family. Conjugate transporter (TC 3.A.1.208) subfamily.</text>
</comment>
<feature type="transmembrane region" description="Helical" evidence="11">
    <location>
        <begin position="306"/>
        <end position="330"/>
    </location>
</feature>
<dbReference type="InterPro" id="IPR003439">
    <property type="entry name" value="ABC_transporter-like_ATP-bd"/>
</dbReference>
<dbReference type="InterPro" id="IPR044726">
    <property type="entry name" value="ABCC_6TM_D2"/>
</dbReference>
<dbReference type="GO" id="GO:0140359">
    <property type="term" value="F:ABC-type transporter activity"/>
    <property type="evidence" value="ECO:0007669"/>
    <property type="project" value="InterPro"/>
</dbReference>
<keyword evidence="5 11" id="KW-0812">Transmembrane</keyword>
<dbReference type="PROSITE" id="PS00211">
    <property type="entry name" value="ABC_TRANSPORTER_1"/>
    <property type="match status" value="1"/>
</dbReference>
<dbReference type="Gene3D" id="1.20.1560.10">
    <property type="entry name" value="ABC transporter type 1, transmembrane domain"/>
    <property type="match status" value="1"/>
</dbReference>
<dbReference type="Proteomes" id="UP000431533">
    <property type="component" value="Unassembled WGS sequence"/>
</dbReference>
<dbReference type="SMART" id="SM00382">
    <property type="entry name" value="AAA"/>
    <property type="match status" value="1"/>
</dbReference>
<dbReference type="GO" id="GO:0016887">
    <property type="term" value="F:ATP hydrolysis activity"/>
    <property type="evidence" value="ECO:0007669"/>
    <property type="project" value="InterPro"/>
</dbReference>
<dbReference type="RefSeq" id="XP_031008118.1">
    <property type="nucleotide sequence ID" value="XM_031146332.1"/>
</dbReference>
<comment type="subcellular location">
    <subcellularLocation>
        <location evidence="1">Cell membrane</location>
        <topology evidence="1">Multi-pass membrane protein</topology>
    </subcellularLocation>
</comment>
<comment type="caution">
    <text evidence="14">The sequence shown here is derived from an EMBL/GenBank/DDBJ whole genome shotgun (WGS) entry which is preliminary data.</text>
</comment>
<name>A0A8H8R7W9_9HELO</name>
<protein>
    <submittedName>
        <fullName evidence="14">ABC transporter</fullName>
    </submittedName>
</protein>
<evidence type="ECO:0000256" key="2">
    <source>
        <dbReference type="ARBA" id="ARBA00009726"/>
    </source>
</evidence>
<dbReference type="GO" id="GO:0005886">
    <property type="term" value="C:plasma membrane"/>
    <property type="evidence" value="ECO:0007669"/>
    <property type="project" value="UniProtKB-SubCell"/>
</dbReference>
<evidence type="ECO:0000313" key="14">
    <source>
        <dbReference type="EMBL" id="TVY29331.1"/>
    </source>
</evidence>
<keyword evidence="15" id="KW-1185">Reference proteome</keyword>
<dbReference type="InterPro" id="IPR017871">
    <property type="entry name" value="ABC_transporter-like_CS"/>
</dbReference>
<dbReference type="InterPro" id="IPR027417">
    <property type="entry name" value="P-loop_NTPase"/>
</dbReference>
<evidence type="ECO:0000256" key="1">
    <source>
        <dbReference type="ARBA" id="ARBA00004651"/>
    </source>
</evidence>
<dbReference type="InterPro" id="IPR011527">
    <property type="entry name" value="ABC1_TM_dom"/>
</dbReference>
<dbReference type="PANTHER" id="PTHR24223">
    <property type="entry name" value="ATP-BINDING CASSETTE SUB-FAMILY C"/>
    <property type="match status" value="1"/>
</dbReference>
<evidence type="ECO:0000256" key="5">
    <source>
        <dbReference type="ARBA" id="ARBA00022692"/>
    </source>
</evidence>
<keyword evidence="9 11" id="KW-0472">Membrane</keyword>
<proteinExistence type="inferred from homology"/>
<dbReference type="InterPro" id="IPR003593">
    <property type="entry name" value="AAA+_ATPase"/>
</dbReference>
<feature type="transmembrane region" description="Helical" evidence="11">
    <location>
        <begin position="391"/>
        <end position="418"/>
    </location>
</feature>
<gene>
    <name evidence="14" type="primary">FUM19_4</name>
    <name evidence="14" type="ORF">LHYA1_G001348</name>
</gene>
<dbReference type="SUPFAM" id="SSF90123">
    <property type="entry name" value="ABC transporter transmembrane region"/>
    <property type="match status" value="1"/>
</dbReference>
<feature type="transmembrane region" description="Helical" evidence="11">
    <location>
        <begin position="430"/>
        <end position="455"/>
    </location>
</feature>
<dbReference type="InterPro" id="IPR050173">
    <property type="entry name" value="ABC_transporter_C-like"/>
</dbReference>
<dbReference type="AlphaFoldDB" id="A0A8H8R7W9"/>
<feature type="transmembrane region" description="Helical" evidence="11">
    <location>
        <begin position="272"/>
        <end position="294"/>
    </location>
</feature>
<feature type="domain" description="ABC transporter" evidence="12">
    <location>
        <begin position="500"/>
        <end position="735"/>
    </location>
</feature>
<keyword evidence="6" id="KW-0547">Nucleotide-binding</keyword>
<evidence type="ECO:0000256" key="6">
    <source>
        <dbReference type="ARBA" id="ARBA00022741"/>
    </source>
</evidence>
<dbReference type="GeneID" id="41981546"/>
<feature type="transmembrane region" description="Helical" evidence="11">
    <location>
        <begin position="236"/>
        <end position="252"/>
    </location>
</feature>
<dbReference type="InterPro" id="IPR036640">
    <property type="entry name" value="ABC1_TM_sf"/>
</dbReference>
<reference evidence="14 15" key="1">
    <citation type="submission" date="2018-05" db="EMBL/GenBank/DDBJ databases">
        <title>Genome sequencing and assembly of the regulated plant pathogen Lachnellula willkommii and related sister species for the development of diagnostic species identification markers.</title>
        <authorList>
            <person name="Giroux E."/>
            <person name="Bilodeau G."/>
        </authorList>
    </citation>
    <scope>NUCLEOTIDE SEQUENCE [LARGE SCALE GENOMIC DNA]</scope>
    <source>
        <strain evidence="14 15">CBS 185.66</strain>
    </source>
</reference>
<organism evidence="14 15">
    <name type="scientific">Lachnellula hyalina</name>
    <dbReference type="NCBI Taxonomy" id="1316788"/>
    <lineage>
        <taxon>Eukaryota</taxon>
        <taxon>Fungi</taxon>
        <taxon>Dikarya</taxon>
        <taxon>Ascomycota</taxon>
        <taxon>Pezizomycotina</taxon>
        <taxon>Leotiomycetes</taxon>
        <taxon>Helotiales</taxon>
        <taxon>Lachnaceae</taxon>
        <taxon>Lachnellula</taxon>
    </lineage>
</organism>
<keyword evidence="8 11" id="KW-1133">Transmembrane helix</keyword>
<dbReference type="Pfam" id="PF00664">
    <property type="entry name" value="ABC_membrane"/>
    <property type="match status" value="1"/>
</dbReference>
<evidence type="ECO:0000256" key="9">
    <source>
        <dbReference type="ARBA" id="ARBA00023136"/>
    </source>
</evidence>
<dbReference type="Gene3D" id="3.40.50.300">
    <property type="entry name" value="P-loop containing nucleotide triphosphate hydrolases"/>
    <property type="match status" value="2"/>
</dbReference>
<dbReference type="PANTHER" id="PTHR24223:SF399">
    <property type="entry name" value="ABC TRANSPORTER ATNG"/>
    <property type="match status" value="1"/>
</dbReference>
<feature type="transmembrane region" description="Helical" evidence="11">
    <location>
        <begin position="200"/>
        <end position="224"/>
    </location>
</feature>
<keyword evidence="10" id="KW-0325">Glycoprotein</keyword>
<evidence type="ECO:0000256" key="8">
    <source>
        <dbReference type="ARBA" id="ARBA00022989"/>
    </source>
</evidence>
<evidence type="ECO:0000256" key="7">
    <source>
        <dbReference type="ARBA" id="ARBA00022840"/>
    </source>
</evidence>
<evidence type="ECO:0000256" key="10">
    <source>
        <dbReference type="ARBA" id="ARBA00023180"/>
    </source>
</evidence>
<keyword evidence="3" id="KW-0813">Transport</keyword>
<dbReference type="GO" id="GO:0005524">
    <property type="term" value="F:ATP binding"/>
    <property type="evidence" value="ECO:0007669"/>
    <property type="project" value="UniProtKB-KW"/>
</dbReference>
<evidence type="ECO:0000313" key="15">
    <source>
        <dbReference type="Proteomes" id="UP000431533"/>
    </source>
</evidence>
<evidence type="ECO:0000256" key="4">
    <source>
        <dbReference type="ARBA" id="ARBA00022475"/>
    </source>
</evidence>
<dbReference type="OrthoDB" id="6500128at2759"/>
<evidence type="ECO:0000256" key="3">
    <source>
        <dbReference type="ARBA" id="ARBA00022448"/>
    </source>
</evidence>
<dbReference type="SUPFAM" id="SSF52540">
    <property type="entry name" value="P-loop containing nucleoside triphosphate hydrolases"/>
    <property type="match status" value="2"/>
</dbReference>
<accession>A0A8H8R7W9</accession>
<dbReference type="Pfam" id="PF00005">
    <property type="entry name" value="ABC_tran"/>
    <property type="match status" value="1"/>
</dbReference>
<dbReference type="PROSITE" id="PS50929">
    <property type="entry name" value="ABC_TM1F"/>
    <property type="match status" value="1"/>
</dbReference>
<sequence>MRHDIKKSSRLANSMKISFNYQKGITLRRETKEYLYLVAKGRELAAYSEKQLTVLDDTLSGFDANTSGRCFHALVGDAGILRTGGRAVIMVTHNAQWLPYADQIIVLGQDGKICAKGDLEAVKNSSSYVQEMYKENVVDVTQTPSSKLGQRSSTTATIGMLFWYSFRRAAVQLSKIALWLKHWVAMNKEHPNQNVGTWTGIYMLFAFGQVMFIALGTGYFLLFLVARSAKNIHRKLLHTAFGFVFTIYAPAINTDRDSRAPMSFFITEDTGVIVNLFTSDLNLIDLALPISFVITSERLLATVADIILTCIASGYLAISVPFLAAILFILQRVYLKTSRQLRALDLALKAPLFSHFIATAAGLTTVRAFSWTSTVEKQNTKLLDMSQRSHYLLFCLQRWLTLVLDLIIAASATLLVGLAVALRDKIDPSYLGVALVSVMGLGQTLSSLIIFWTNLETSLQAVSRIKDYTISTPVEYEKLHDDNPRRGDAVGDDWPPRGQIVMSDVSAEYGAQKVLNGINLTFAAGSKVAICGRTGSGKSSLLGLFLRMYEPASGSITVDDHNISSISPPTVRKSIVALPQDPVFLTGSVRYNLDPYALHTNNHGKLWDVLTKVGLRGTVEEMGGLDAQLVVDGFSAGQRQLFCLAGVMLRDGRVLLLDEATSSLDIKIEQLVNQLIQEEFTQWTVIAVTHRLKSVVDQASGFDRVVVLDRGRVVESGAPEELLKKGRGGVFWRMVEMEKN</sequence>
<dbReference type="PROSITE" id="PS50893">
    <property type="entry name" value="ABC_TRANSPORTER_2"/>
    <property type="match status" value="1"/>
</dbReference>